<dbReference type="OrthoDB" id="9786493at2"/>
<evidence type="ECO:0000313" key="9">
    <source>
        <dbReference type="Proteomes" id="UP000001662"/>
    </source>
</evidence>
<dbReference type="KEGG" id="csh:Closa_1138"/>
<keyword evidence="5 7" id="KW-0472">Membrane</keyword>
<feature type="transmembrane region" description="Helical" evidence="7">
    <location>
        <begin position="112"/>
        <end position="131"/>
    </location>
</feature>
<organism evidence="8 9">
    <name type="scientific">Lacrimispora saccharolytica (strain ATCC 35040 / DSM 2544 / NRCC 2533 / WM1)</name>
    <name type="common">Clostridium saccharolyticum</name>
    <dbReference type="NCBI Taxonomy" id="610130"/>
    <lineage>
        <taxon>Bacteria</taxon>
        <taxon>Bacillati</taxon>
        <taxon>Bacillota</taxon>
        <taxon>Clostridia</taxon>
        <taxon>Lachnospirales</taxon>
        <taxon>Lachnospiraceae</taxon>
        <taxon>Lacrimispora</taxon>
    </lineage>
</organism>
<gene>
    <name evidence="8" type="ordered locus">Closa_1138</name>
</gene>
<sequence length="302" mass="32389">MNGQNYLTSPEIAETTIQTAVKKAKTPVINQLLLGILAGAFIAFASEGSNMAAFNLLAKPETYGLGKVLAGATFGTGLMLVLIAGGELFTGNTMMIAGVLDKKVKVKDMLKNWCFVYIGNFIGSVFIAYMINHSGQLSSGSNMLGAMTIKIAANKVGLSFSQAFILGILCNWLVCLAVWMAYGAKDITGKIFAIFFPIWLFITSGFEHSIANMYYIPAGIMAKSNGALAEAAAQLGVTAEKLGHLNWGSFITKNLIPVTLGNIVGGSLFVASIYWFVYIRTNKKQEVTVVSEEKTANECTNK</sequence>
<keyword evidence="4 7" id="KW-1133">Transmembrane helix</keyword>
<dbReference type="PANTHER" id="PTHR30520:SF6">
    <property type="entry name" value="FORMATE_NITRATE FAMILY TRANSPORTER (EUROFUNG)"/>
    <property type="match status" value="1"/>
</dbReference>
<feature type="transmembrane region" description="Helical" evidence="7">
    <location>
        <begin position="194"/>
        <end position="216"/>
    </location>
</feature>
<evidence type="ECO:0000313" key="8">
    <source>
        <dbReference type="EMBL" id="ADL03752.1"/>
    </source>
</evidence>
<dbReference type="STRING" id="610130.Closa_1138"/>
<dbReference type="PaxDb" id="610130-Closa_1138"/>
<dbReference type="Gene3D" id="1.20.1080.10">
    <property type="entry name" value="Glycerol uptake facilitator protein"/>
    <property type="match status" value="1"/>
</dbReference>
<dbReference type="HOGENOM" id="CLU_036896_3_0_9"/>
<dbReference type="PROSITE" id="PS01005">
    <property type="entry name" value="FORMATE_NITRITE_TP_1"/>
    <property type="match status" value="1"/>
</dbReference>
<comment type="similarity">
    <text evidence="6">Belongs to the FNT transporter (TC 1.A.16) family.</text>
</comment>
<dbReference type="NCBIfam" id="TIGR00790">
    <property type="entry name" value="fnt"/>
    <property type="match status" value="1"/>
</dbReference>
<keyword evidence="2" id="KW-0813">Transport</keyword>
<dbReference type="RefSeq" id="WP_013271847.1">
    <property type="nucleotide sequence ID" value="NC_014376.1"/>
</dbReference>
<evidence type="ECO:0000256" key="7">
    <source>
        <dbReference type="SAM" id="Phobius"/>
    </source>
</evidence>
<dbReference type="GO" id="GO:0005886">
    <property type="term" value="C:plasma membrane"/>
    <property type="evidence" value="ECO:0007669"/>
    <property type="project" value="TreeGrafter"/>
</dbReference>
<keyword evidence="9" id="KW-1185">Reference proteome</keyword>
<evidence type="ECO:0000256" key="3">
    <source>
        <dbReference type="ARBA" id="ARBA00022692"/>
    </source>
</evidence>
<dbReference type="AlphaFoldDB" id="D9R7M3"/>
<evidence type="ECO:0000256" key="1">
    <source>
        <dbReference type="ARBA" id="ARBA00004141"/>
    </source>
</evidence>
<comment type="subcellular location">
    <subcellularLocation>
        <location evidence="1">Membrane</location>
        <topology evidence="1">Multi-pass membrane protein</topology>
    </subcellularLocation>
</comment>
<protein>
    <submittedName>
        <fullName evidence="8">Formate/nitrite transporter</fullName>
    </submittedName>
</protein>
<dbReference type="InterPro" id="IPR000292">
    <property type="entry name" value="For/NO2_transpt"/>
</dbReference>
<dbReference type="EMBL" id="CP002109">
    <property type="protein sequence ID" value="ADL03752.1"/>
    <property type="molecule type" value="Genomic_DNA"/>
</dbReference>
<feature type="transmembrane region" description="Helical" evidence="7">
    <location>
        <begin position="78"/>
        <end position="100"/>
    </location>
</feature>
<accession>D9R7M3</accession>
<evidence type="ECO:0000256" key="6">
    <source>
        <dbReference type="ARBA" id="ARBA00049660"/>
    </source>
</evidence>
<evidence type="ECO:0000256" key="2">
    <source>
        <dbReference type="ARBA" id="ARBA00022448"/>
    </source>
</evidence>
<feature type="transmembrane region" description="Helical" evidence="7">
    <location>
        <begin position="163"/>
        <end position="182"/>
    </location>
</feature>
<evidence type="ECO:0000256" key="5">
    <source>
        <dbReference type="ARBA" id="ARBA00023136"/>
    </source>
</evidence>
<dbReference type="eggNOG" id="COG2116">
    <property type="taxonomic scope" value="Bacteria"/>
</dbReference>
<dbReference type="PANTHER" id="PTHR30520">
    <property type="entry name" value="FORMATE TRANSPORTER-RELATED"/>
    <property type="match status" value="1"/>
</dbReference>
<evidence type="ECO:0000256" key="4">
    <source>
        <dbReference type="ARBA" id="ARBA00022989"/>
    </source>
</evidence>
<proteinExistence type="inferred from homology"/>
<feature type="transmembrane region" description="Helical" evidence="7">
    <location>
        <begin position="32"/>
        <end position="58"/>
    </location>
</feature>
<dbReference type="FunFam" id="1.20.1080.10:FF:000011">
    <property type="entry name" value="Formate family transporter"/>
    <property type="match status" value="1"/>
</dbReference>
<dbReference type="Proteomes" id="UP000001662">
    <property type="component" value="Chromosome"/>
</dbReference>
<feature type="transmembrane region" description="Helical" evidence="7">
    <location>
        <begin position="255"/>
        <end position="277"/>
    </location>
</feature>
<dbReference type="GO" id="GO:0015499">
    <property type="term" value="F:formate transmembrane transporter activity"/>
    <property type="evidence" value="ECO:0007669"/>
    <property type="project" value="TreeGrafter"/>
</dbReference>
<dbReference type="InterPro" id="IPR024002">
    <property type="entry name" value="For/NO2_transpt_CS"/>
</dbReference>
<name>D9R7M3_LACSW</name>
<dbReference type="PROSITE" id="PS01006">
    <property type="entry name" value="FORMATE_NITRITE_TP_2"/>
    <property type="match status" value="1"/>
</dbReference>
<keyword evidence="3 7" id="KW-0812">Transmembrane</keyword>
<reference evidence="8" key="1">
    <citation type="submission" date="2010-07" db="EMBL/GenBank/DDBJ databases">
        <title>Complete sequence of Clostridium saccharolyticum WM1.</title>
        <authorList>
            <consortium name="US DOE Joint Genome Institute"/>
            <person name="Lucas S."/>
            <person name="Copeland A."/>
            <person name="Lapidus A."/>
            <person name="Cheng J.-F."/>
            <person name="Bruce D."/>
            <person name="Goodwin L."/>
            <person name="Pitluck S."/>
            <person name="Chertkov O."/>
            <person name="Detter J.C."/>
            <person name="Han C."/>
            <person name="Tapia R."/>
            <person name="Land M."/>
            <person name="Hauser L."/>
            <person name="Chang Y.-J."/>
            <person name="Jeffries C."/>
            <person name="Kyrpides N."/>
            <person name="Ivanova N."/>
            <person name="Mikhailova N."/>
            <person name="Mouttaki H."/>
            <person name="Lin L."/>
            <person name="Zhou J."/>
            <person name="Hemme C.L."/>
            <person name="Woyke T."/>
        </authorList>
    </citation>
    <scope>NUCLEOTIDE SEQUENCE [LARGE SCALE GENOMIC DNA]</scope>
    <source>
        <strain evidence="8">WM1</strain>
    </source>
</reference>
<dbReference type="InterPro" id="IPR023271">
    <property type="entry name" value="Aquaporin-like"/>
</dbReference>
<dbReference type="Pfam" id="PF01226">
    <property type="entry name" value="Form_Nir_trans"/>
    <property type="match status" value="1"/>
</dbReference>